<feature type="binding site" evidence="2">
    <location>
        <position position="36"/>
    </location>
    <ligand>
        <name>Mg(2+)</name>
        <dbReference type="ChEBI" id="CHEBI:18420"/>
        <label>4</label>
    </ligand>
</feature>
<organism evidence="4 5">
    <name type="scientific">Parathalassolituus penaei</name>
    <dbReference type="NCBI Taxonomy" id="2997323"/>
    <lineage>
        <taxon>Bacteria</taxon>
        <taxon>Pseudomonadati</taxon>
        <taxon>Pseudomonadota</taxon>
        <taxon>Gammaproteobacteria</taxon>
        <taxon>Oceanospirillales</taxon>
        <taxon>Oceanospirillaceae</taxon>
        <taxon>Parathalassolituus</taxon>
    </lineage>
</organism>
<feature type="binding site" evidence="2">
    <location>
        <position position="81"/>
    </location>
    <ligand>
        <name>Mg(2+)</name>
        <dbReference type="ChEBI" id="CHEBI:18420"/>
        <label>2</label>
    </ligand>
</feature>
<name>A0A9X3EBY8_9GAMM</name>
<dbReference type="HAMAP" id="MF_02128">
    <property type="entry name" value="TMP_kinase"/>
    <property type="match status" value="1"/>
</dbReference>
<dbReference type="GO" id="GO:0009228">
    <property type="term" value="P:thiamine biosynthetic process"/>
    <property type="evidence" value="ECO:0007669"/>
    <property type="project" value="UniProtKB-KW"/>
</dbReference>
<comment type="miscellaneous">
    <text evidence="2">Reaction mechanism of ThiL seems to utilize a direct, inline transfer of the gamma-phosphate of ATP to TMP rather than a phosphorylated enzyme intermediate.</text>
</comment>
<dbReference type="GO" id="GO:0009229">
    <property type="term" value="P:thiamine diphosphate biosynthetic process"/>
    <property type="evidence" value="ECO:0007669"/>
    <property type="project" value="UniProtKB-UniRule"/>
</dbReference>
<reference evidence="4" key="1">
    <citation type="submission" date="2022-11" db="EMBL/GenBank/DDBJ databases">
        <title>Parathalassolutuus dongxingensis gen. nov., sp. nov., a novel member of family Oceanospirillaceae isolated from a coastal shrimp pond in Guangxi, China.</title>
        <authorList>
            <person name="Chen H."/>
        </authorList>
    </citation>
    <scope>NUCLEOTIDE SEQUENCE</scope>
    <source>
        <strain evidence="4">G-43</strain>
    </source>
</reference>
<proteinExistence type="inferred from homology"/>
<dbReference type="InterPro" id="IPR036921">
    <property type="entry name" value="PurM-like_N_sf"/>
</dbReference>
<keyword evidence="2" id="KW-0547">Nucleotide-binding</keyword>
<evidence type="ECO:0000313" key="5">
    <source>
        <dbReference type="Proteomes" id="UP001150830"/>
    </source>
</evidence>
<gene>
    <name evidence="2 4" type="primary">thiL</name>
    <name evidence="4" type="ORF">OUO13_06205</name>
</gene>
<evidence type="ECO:0000259" key="3">
    <source>
        <dbReference type="Pfam" id="PF00586"/>
    </source>
</evidence>
<dbReference type="GO" id="GO:0000287">
    <property type="term" value="F:magnesium ion binding"/>
    <property type="evidence" value="ECO:0007669"/>
    <property type="project" value="UniProtKB-UniRule"/>
</dbReference>
<feature type="binding site" evidence="2">
    <location>
        <position position="128"/>
    </location>
    <ligand>
        <name>Mg(2+)</name>
        <dbReference type="ChEBI" id="CHEBI:18420"/>
        <label>1</label>
    </ligand>
</feature>
<comment type="function">
    <text evidence="2">Catalyzes the ATP-dependent phosphorylation of thiamine-monophosphate (TMP) to form thiamine-pyrophosphate (TPP), the active form of vitamin B1.</text>
</comment>
<dbReference type="SUPFAM" id="SSF55326">
    <property type="entry name" value="PurM N-terminal domain-like"/>
    <property type="match status" value="1"/>
</dbReference>
<feature type="binding site" evidence="2">
    <location>
        <position position="36"/>
    </location>
    <ligand>
        <name>Mg(2+)</name>
        <dbReference type="ChEBI" id="CHEBI:18420"/>
        <label>3</label>
    </ligand>
</feature>
<dbReference type="GO" id="GO:0009030">
    <property type="term" value="F:thiamine-phosphate kinase activity"/>
    <property type="evidence" value="ECO:0007669"/>
    <property type="project" value="UniProtKB-UniRule"/>
</dbReference>
<sequence>MSPAGNPGEGEFGLIRRHFASGYPRSRDTWLGIGDDAAVIIPPAGMTLVQSLDTQVADVHFPASAPAWLIAQRALRCAASDLAAMGASPQGFYLGLTLPHNQPEWMSGFASGLRAAAHECGLALLGGDTTRGPVCVISVMVQGWLPLDSSTNEPGVQGLFRHTANASDDIWVSGCIGMGALALPIVLNDPACSEGLAGHYYFPQPRLALGVGLRGIASAAMDISDGLLQDAGHIARASALDLTIHTEQVPTASTDLGSSAWQTCLTGGDDYELLFCAPDSQREAIAAIARDCMVTCTRIGVCSKPAAAEPRVLAQLNGQPLDLSKQGYQHF</sequence>
<dbReference type="RefSeq" id="WP_283172989.1">
    <property type="nucleotide sequence ID" value="NZ_JAPNOA010000019.1"/>
</dbReference>
<feature type="binding site" evidence="2">
    <location>
        <position position="53"/>
    </location>
    <ligand>
        <name>Mg(2+)</name>
        <dbReference type="ChEBI" id="CHEBI:18420"/>
        <label>1</label>
    </ligand>
</feature>
<evidence type="ECO:0000256" key="2">
    <source>
        <dbReference type="HAMAP-Rule" id="MF_02128"/>
    </source>
</evidence>
<keyword evidence="2" id="KW-0479">Metal-binding</keyword>
<dbReference type="EMBL" id="JAPNOA010000019">
    <property type="protein sequence ID" value="MCY0964772.1"/>
    <property type="molecule type" value="Genomic_DNA"/>
</dbReference>
<dbReference type="PANTHER" id="PTHR30270:SF0">
    <property type="entry name" value="THIAMINE-MONOPHOSPHATE KINASE"/>
    <property type="match status" value="1"/>
</dbReference>
<dbReference type="InterPro" id="IPR036676">
    <property type="entry name" value="PurM-like_C_sf"/>
</dbReference>
<dbReference type="InterPro" id="IPR016188">
    <property type="entry name" value="PurM-like_N"/>
</dbReference>
<protein>
    <recommendedName>
        <fullName evidence="2">Thiamine-monophosphate kinase</fullName>
        <shortName evidence="2">TMP kinase</shortName>
        <shortName evidence="2">Thiamine-phosphate kinase</shortName>
        <ecNumber evidence="2">2.7.4.16</ecNumber>
    </recommendedName>
</protein>
<dbReference type="NCBIfam" id="TIGR01379">
    <property type="entry name" value="thiL"/>
    <property type="match status" value="1"/>
</dbReference>
<dbReference type="Proteomes" id="UP001150830">
    <property type="component" value="Unassembled WGS sequence"/>
</dbReference>
<feature type="binding site" evidence="2">
    <location>
        <position position="81"/>
    </location>
    <ligand>
        <name>Mg(2+)</name>
        <dbReference type="ChEBI" id="CHEBI:18420"/>
        <label>3</label>
    </ligand>
</feature>
<keyword evidence="1 2" id="KW-0784">Thiamine biosynthesis</keyword>
<feature type="binding site" evidence="2">
    <location>
        <position position="161"/>
    </location>
    <ligand>
        <name>ATP</name>
        <dbReference type="ChEBI" id="CHEBI:30616"/>
    </ligand>
</feature>
<feature type="binding site" evidence="2">
    <location>
        <position position="269"/>
    </location>
    <ligand>
        <name>substrate</name>
    </ligand>
</feature>
<comment type="caution">
    <text evidence="4">The sequence shown here is derived from an EMBL/GenBank/DDBJ whole genome shotgun (WGS) entry which is preliminary data.</text>
</comment>
<dbReference type="EC" id="2.7.4.16" evidence="2"/>
<feature type="domain" description="PurM-like N-terminal" evidence="3">
    <location>
        <begin position="34"/>
        <end position="143"/>
    </location>
</feature>
<feature type="binding site" evidence="2">
    <location>
        <position position="60"/>
    </location>
    <ligand>
        <name>substrate</name>
    </ligand>
</feature>
<evidence type="ECO:0000313" key="4">
    <source>
        <dbReference type="EMBL" id="MCY0964772.1"/>
    </source>
</evidence>
<accession>A0A9X3EBY8</accession>
<dbReference type="Gene3D" id="3.90.650.10">
    <property type="entry name" value="PurM-like C-terminal domain"/>
    <property type="match status" value="1"/>
</dbReference>
<comment type="catalytic activity">
    <reaction evidence="2">
        <text>thiamine phosphate + ATP = thiamine diphosphate + ADP</text>
        <dbReference type="Rhea" id="RHEA:15913"/>
        <dbReference type="ChEBI" id="CHEBI:30616"/>
        <dbReference type="ChEBI" id="CHEBI:37575"/>
        <dbReference type="ChEBI" id="CHEBI:58937"/>
        <dbReference type="ChEBI" id="CHEBI:456216"/>
        <dbReference type="EC" id="2.7.4.16"/>
    </reaction>
</comment>
<comment type="caution">
    <text evidence="2">Lacks conserved residue(s) required for the propagation of feature annotation.</text>
</comment>
<dbReference type="PIRSF" id="PIRSF005303">
    <property type="entry name" value="Thiam_monoph_kin"/>
    <property type="match status" value="1"/>
</dbReference>
<feature type="binding site" evidence="2">
    <location>
        <position position="328"/>
    </location>
    <ligand>
        <name>substrate</name>
    </ligand>
</feature>
<feature type="binding site" evidence="2">
    <location>
        <begin position="127"/>
        <end position="128"/>
    </location>
    <ligand>
        <name>ATP</name>
        <dbReference type="ChEBI" id="CHEBI:30616"/>
    </ligand>
</feature>
<dbReference type="GO" id="GO:0005524">
    <property type="term" value="F:ATP binding"/>
    <property type="evidence" value="ECO:0007669"/>
    <property type="project" value="UniProtKB-UniRule"/>
</dbReference>
<keyword evidence="2" id="KW-0067">ATP-binding</keyword>
<feature type="binding site" evidence="2">
    <location>
        <position position="81"/>
    </location>
    <ligand>
        <name>Mg(2+)</name>
        <dbReference type="ChEBI" id="CHEBI:18420"/>
        <label>4</label>
    </ligand>
</feature>
<comment type="pathway">
    <text evidence="2">Cofactor biosynthesis; thiamine diphosphate biosynthesis; thiamine diphosphate from thiamine phosphate: step 1/1.</text>
</comment>
<dbReference type="InterPro" id="IPR006283">
    <property type="entry name" value="ThiL-like"/>
</dbReference>
<dbReference type="Pfam" id="PF00586">
    <property type="entry name" value="AIRS"/>
    <property type="match status" value="1"/>
</dbReference>
<feature type="binding site" evidence="2">
    <location>
        <position position="53"/>
    </location>
    <ligand>
        <name>Mg(2+)</name>
        <dbReference type="ChEBI" id="CHEBI:18420"/>
        <label>2</label>
    </ligand>
</feature>
<dbReference type="SUPFAM" id="SSF56042">
    <property type="entry name" value="PurM C-terminal domain-like"/>
    <property type="match status" value="1"/>
</dbReference>
<comment type="similarity">
    <text evidence="2">Belongs to the thiamine-monophosphate kinase family.</text>
</comment>
<keyword evidence="5" id="KW-1185">Reference proteome</keyword>
<feature type="binding site" evidence="2">
    <location>
        <position position="225"/>
    </location>
    <ligand>
        <name>Mg(2+)</name>
        <dbReference type="ChEBI" id="CHEBI:18420"/>
        <label>5</label>
    </ligand>
</feature>
<dbReference type="AlphaFoldDB" id="A0A9X3EBY8"/>
<keyword evidence="2 4" id="KW-0418">Kinase</keyword>
<evidence type="ECO:0000256" key="1">
    <source>
        <dbReference type="ARBA" id="ARBA00022977"/>
    </source>
</evidence>
<feature type="binding site" evidence="2">
    <location>
        <position position="224"/>
    </location>
    <ligand>
        <name>ATP</name>
        <dbReference type="ChEBI" id="CHEBI:30616"/>
    </ligand>
</feature>
<keyword evidence="2" id="KW-0460">Magnesium</keyword>
<keyword evidence="2 4" id="KW-0808">Transferase</keyword>
<feature type="binding site" evidence="2">
    <location>
        <position position="222"/>
    </location>
    <ligand>
        <name>Mg(2+)</name>
        <dbReference type="ChEBI" id="CHEBI:18420"/>
        <label>3</label>
    </ligand>
</feature>
<dbReference type="CDD" id="cd02194">
    <property type="entry name" value="ThiL"/>
    <property type="match status" value="1"/>
</dbReference>
<dbReference type="PANTHER" id="PTHR30270">
    <property type="entry name" value="THIAMINE-MONOPHOSPHATE KINASE"/>
    <property type="match status" value="1"/>
</dbReference>
<feature type="binding site" evidence="2">
    <location>
        <position position="51"/>
    </location>
    <ligand>
        <name>Mg(2+)</name>
        <dbReference type="ChEBI" id="CHEBI:18420"/>
        <label>4</label>
    </ligand>
</feature>
<dbReference type="Gene3D" id="3.30.1330.10">
    <property type="entry name" value="PurM-like, N-terminal domain"/>
    <property type="match status" value="1"/>
</dbReference>